<reference evidence="4 5" key="1">
    <citation type="submission" date="2018-07" db="EMBL/GenBank/DDBJ databases">
        <title>Venubactetium sediminum gen. nov., sp. nov., isolated from a marine solar saltern.</title>
        <authorList>
            <person name="Wang S."/>
        </authorList>
    </citation>
    <scope>NUCLEOTIDE SEQUENCE [LARGE SCALE GENOMIC DNA]</scope>
    <source>
        <strain evidence="4 5">WD2A32</strain>
    </source>
</reference>
<evidence type="ECO:0000313" key="4">
    <source>
        <dbReference type="EMBL" id="RDD60382.1"/>
    </source>
</evidence>
<dbReference type="GO" id="GO:0051470">
    <property type="term" value="P:ectoine transmembrane transport"/>
    <property type="evidence" value="ECO:0007669"/>
    <property type="project" value="InterPro"/>
</dbReference>
<dbReference type="SUPFAM" id="SSF53850">
    <property type="entry name" value="Periplasmic binding protein-like II"/>
    <property type="match status" value="1"/>
</dbReference>
<dbReference type="PROSITE" id="PS51257">
    <property type="entry name" value="PROKAR_LIPOPROTEIN"/>
    <property type="match status" value="1"/>
</dbReference>
<protein>
    <submittedName>
        <fullName evidence="4">Ectoine/hydroxyectoine ABC transporter substrate-binding protein EhuB</fullName>
    </submittedName>
</protein>
<keyword evidence="1 2" id="KW-0732">Signal</keyword>
<dbReference type="GO" id="GO:0033294">
    <property type="term" value="F:ectoine binding"/>
    <property type="evidence" value="ECO:0007669"/>
    <property type="project" value="InterPro"/>
</dbReference>
<dbReference type="NCBIfam" id="TIGR02995">
    <property type="entry name" value="ectoine_ehuB"/>
    <property type="match status" value="1"/>
</dbReference>
<feature type="signal peptide" evidence="2">
    <location>
        <begin position="1"/>
        <end position="29"/>
    </location>
</feature>
<evidence type="ECO:0000256" key="1">
    <source>
        <dbReference type="ARBA" id="ARBA00022729"/>
    </source>
</evidence>
<organism evidence="4 5">
    <name type="scientific">Ferruginivarius sediminum</name>
    <dbReference type="NCBI Taxonomy" id="2661937"/>
    <lineage>
        <taxon>Bacteria</taxon>
        <taxon>Pseudomonadati</taxon>
        <taxon>Pseudomonadota</taxon>
        <taxon>Alphaproteobacteria</taxon>
        <taxon>Rhodospirillales</taxon>
        <taxon>Rhodospirillaceae</taxon>
        <taxon>Ferruginivarius</taxon>
    </lineage>
</organism>
<evidence type="ECO:0000256" key="2">
    <source>
        <dbReference type="SAM" id="SignalP"/>
    </source>
</evidence>
<dbReference type="InterPro" id="IPR001638">
    <property type="entry name" value="Solute-binding_3/MltF_N"/>
</dbReference>
<dbReference type="PANTHER" id="PTHR35936">
    <property type="entry name" value="MEMBRANE-BOUND LYTIC MUREIN TRANSGLYCOSYLASE F"/>
    <property type="match status" value="1"/>
</dbReference>
<evidence type="ECO:0000259" key="3">
    <source>
        <dbReference type="SMART" id="SM00062"/>
    </source>
</evidence>
<dbReference type="InterPro" id="IPR014337">
    <property type="entry name" value="Ectoine_EhuB"/>
</dbReference>
<keyword evidence="5" id="KW-1185">Reference proteome</keyword>
<name>A0A369T658_9PROT</name>
<dbReference type="Pfam" id="PF00497">
    <property type="entry name" value="SBP_bac_3"/>
    <property type="match status" value="1"/>
</dbReference>
<dbReference type="SMART" id="SM00062">
    <property type="entry name" value="PBPb"/>
    <property type="match status" value="1"/>
</dbReference>
<dbReference type="CDD" id="cd01002">
    <property type="entry name" value="PBP2_Ehub_like"/>
    <property type="match status" value="1"/>
</dbReference>
<dbReference type="EMBL" id="QPMH01000028">
    <property type="protein sequence ID" value="RDD60382.1"/>
    <property type="molecule type" value="Genomic_DNA"/>
</dbReference>
<feature type="chain" id="PRO_5016902091" evidence="2">
    <location>
        <begin position="30"/>
        <end position="290"/>
    </location>
</feature>
<comment type="caution">
    <text evidence="4">The sequence shown here is derived from an EMBL/GenBank/DDBJ whole genome shotgun (WGS) entry which is preliminary data.</text>
</comment>
<feature type="domain" description="Solute-binding protein family 3/N-terminal" evidence="3">
    <location>
        <begin position="41"/>
        <end position="269"/>
    </location>
</feature>
<dbReference type="PANTHER" id="PTHR35936:SF17">
    <property type="entry name" value="ARGININE-BINDING EXTRACELLULAR PROTEIN ARTP"/>
    <property type="match status" value="1"/>
</dbReference>
<accession>A0A369T658</accession>
<proteinExistence type="predicted"/>
<dbReference type="RefSeq" id="WP_114583670.1">
    <property type="nucleotide sequence ID" value="NZ_QPMH01000028.1"/>
</dbReference>
<gene>
    <name evidence="4" type="primary">ehuB</name>
    <name evidence="4" type="ORF">DRB17_18270</name>
</gene>
<dbReference type="Proteomes" id="UP000253941">
    <property type="component" value="Unassembled WGS sequence"/>
</dbReference>
<dbReference type="AlphaFoldDB" id="A0A369T658"/>
<evidence type="ECO:0000313" key="5">
    <source>
        <dbReference type="Proteomes" id="UP000253941"/>
    </source>
</evidence>
<dbReference type="Gene3D" id="3.40.190.10">
    <property type="entry name" value="Periplasmic binding protein-like II"/>
    <property type="match status" value="2"/>
</dbReference>
<sequence>MVARNPFARWLFGAAIVLAAACAAWPGAAETTLERIKEENKVRVGVANERPYGYVDENGRLTGEAPEIARKIFADIDPEIELEPVVVNFGELIPELNAGNIDMIAAGMYVTPDRCEQVAFTAPTYRIGEAFAVKKGNPKGLRNFETVAANHQAKVGIMAGTVEYNYAYEAGIPGDRALLYADYDAALRALQRGEVDAVAMTALTVRTLLEQRNLSEMESTPQFYPEANGGKKVGYGAFAVRHADSDLLEAFNKRLKAFVDTPEHWSTVEPFGFDKDMAPDKTTAALCAGD</sequence>